<evidence type="ECO:0000256" key="1">
    <source>
        <dbReference type="ARBA" id="ARBA00000085"/>
    </source>
</evidence>
<dbReference type="KEGG" id="atm:ANT_06600"/>
<dbReference type="HOGENOM" id="CLU_227858_0_0_0"/>
<dbReference type="InterPro" id="IPR003661">
    <property type="entry name" value="HisK_dim/P_dom"/>
</dbReference>
<accession>E8N1T9</accession>
<dbReference type="PANTHER" id="PTHR43047:SF72">
    <property type="entry name" value="OSMOSENSING HISTIDINE PROTEIN KINASE SLN1"/>
    <property type="match status" value="1"/>
</dbReference>
<evidence type="ECO:0000256" key="8">
    <source>
        <dbReference type="SAM" id="Coils"/>
    </source>
</evidence>
<dbReference type="InParanoid" id="E8N1T9"/>
<dbReference type="eggNOG" id="COG5002">
    <property type="taxonomic scope" value="Bacteria"/>
</dbReference>
<dbReference type="Pfam" id="PF00512">
    <property type="entry name" value="HisKA"/>
    <property type="match status" value="1"/>
</dbReference>
<dbReference type="EMBL" id="AP012029">
    <property type="protein sequence ID" value="BAJ62694.1"/>
    <property type="molecule type" value="Genomic_DNA"/>
</dbReference>
<dbReference type="CDD" id="cd00075">
    <property type="entry name" value="HATPase"/>
    <property type="match status" value="1"/>
</dbReference>
<dbReference type="Gene3D" id="3.30.450.20">
    <property type="entry name" value="PAS domain"/>
    <property type="match status" value="1"/>
</dbReference>
<dbReference type="EC" id="2.7.13.3" evidence="2"/>
<dbReference type="Pfam" id="PF02518">
    <property type="entry name" value="HATPase_c"/>
    <property type="match status" value="1"/>
</dbReference>
<feature type="domain" description="Histidine kinase" evidence="10">
    <location>
        <begin position="2094"/>
        <end position="2317"/>
    </location>
</feature>
<dbReference type="SUPFAM" id="SSF47384">
    <property type="entry name" value="Homodimeric domain of signal transducing histidine kinase"/>
    <property type="match status" value="1"/>
</dbReference>
<dbReference type="InterPro" id="IPR029016">
    <property type="entry name" value="GAF-like_dom_sf"/>
</dbReference>
<dbReference type="GO" id="GO:0005886">
    <property type="term" value="C:plasma membrane"/>
    <property type="evidence" value="ECO:0007669"/>
    <property type="project" value="TreeGrafter"/>
</dbReference>
<dbReference type="SMART" id="SM00091">
    <property type="entry name" value="PAS"/>
    <property type="match status" value="2"/>
</dbReference>
<keyword evidence="3" id="KW-0597">Phosphoprotein</keyword>
<evidence type="ECO:0000313" key="12">
    <source>
        <dbReference type="EMBL" id="BAJ62694.1"/>
    </source>
</evidence>
<dbReference type="Pfam" id="PF01590">
    <property type="entry name" value="GAF"/>
    <property type="match status" value="3"/>
</dbReference>
<dbReference type="GO" id="GO:0006355">
    <property type="term" value="P:regulation of DNA-templated transcription"/>
    <property type="evidence" value="ECO:0007669"/>
    <property type="project" value="InterPro"/>
</dbReference>
<evidence type="ECO:0000256" key="5">
    <source>
        <dbReference type="ARBA" id="ARBA00022777"/>
    </source>
</evidence>
<dbReference type="InterPro" id="IPR004358">
    <property type="entry name" value="Sig_transdc_His_kin-like_C"/>
</dbReference>
<evidence type="ECO:0000256" key="4">
    <source>
        <dbReference type="ARBA" id="ARBA00022679"/>
    </source>
</evidence>
<dbReference type="Gene3D" id="3.30.450.40">
    <property type="match status" value="10"/>
</dbReference>
<keyword evidence="13" id="KW-1185">Reference proteome</keyword>
<evidence type="ECO:0000256" key="7">
    <source>
        <dbReference type="ARBA" id="ARBA00023136"/>
    </source>
</evidence>
<evidence type="ECO:0000256" key="3">
    <source>
        <dbReference type="ARBA" id="ARBA00022553"/>
    </source>
</evidence>
<evidence type="ECO:0000256" key="6">
    <source>
        <dbReference type="ARBA" id="ARBA00023012"/>
    </source>
</evidence>
<dbReference type="InterPro" id="IPR036097">
    <property type="entry name" value="HisK_dim/P_sf"/>
</dbReference>
<evidence type="ECO:0000259" key="11">
    <source>
        <dbReference type="PROSITE" id="PS50112"/>
    </source>
</evidence>
<dbReference type="GO" id="GO:0000155">
    <property type="term" value="F:phosphorelay sensor kinase activity"/>
    <property type="evidence" value="ECO:0007669"/>
    <property type="project" value="InterPro"/>
</dbReference>
<keyword evidence="9" id="KW-1133">Transmembrane helix</keyword>
<organism evidence="12 13">
    <name type="scientific">Anaerolinea thermophila (strain DSM 14523 / JCM 11388 / NBRC 100420 / UNI-1)</name>
    <dbReference type="NCBI Taxonomy" id="926569"/>
    <lineage>
        <taxon>Bacteria</taxon>
        <taxon>Bacillati</taxon>
        <taxon>Chloroflexota</taxon>
        <taxon>Anaerolineae</taxon>
        <taxon>Anaerolineales</taxon>
        <taxon>Anaerolineaceae</taxon>
        <taxon>Anaerolinea</taxon>
    </lineage>
</organism>
<dbReference type="eggNOG" id="COG2203">
    <property type="taxonomic scope" value="Bacteria"/>
</dbReference>
<keyword evidence="4" id="KW-0808">Transferase</keyword>
<keyword evidence="6" id="KW-0902">Two-component regulatory system</keyword>
<feature type="transmembrane region" description="Helical" evidence="9">
    <location>
        <begin position="6"/>
        <end position="25"/>
    </location>
</feature>
<dbReference type="SUPFAM" id="SSF55785">
    <property type="entry name" value="PYP-like sensor domain (PAS domain)"/>
    <property type="match status" value="1"/>
</dbReference>
<feature type="domain" description="PAS" evidence="11">
    <location>
        <begin position="1963"/>
        <end position="2010"/>
    </location>
</feature>
<comment type="catalytic activity">
    <reaction evidence="1">
        <text>ATP + protein L-histidine = ADP + protein N-phospho-L-histidine.</text>
        <dbReference type="EC" id="2.7.13.3"/>
    </reaction>
</comment>
<dbReference type="OrthoDB" id="1931120at2"/>
<dbReference type="PROSITE" id="PS50109">
    <property type="entry name" value="HIS_KIN"/>
    <property type="match status" value="1"/>
</dbReference>
<dbReference type="SMART" id="SM00388">
    <property type="entry name" value="HisKA"/>
    <property type="match status" value="1"/>
</dbReference>
<dbReference type="NCBIfam" id="TIGR00229">
    <property type="entry name" value="sensory_box"/>
    <property type="match status" value="1"/>
</dbReference>
<dbReference type="Pfam" id="PF13185">
    <property type="entry name" value="GAF_2"/>
    <property type="match status" value="6"/>
</dbReference>
<dbReference type="InterPro" id="IPR035965">
    <property type="entry name" value="PAS-like_dom_sf"/>
</dbReference>
<dbReference type="PRINTS" id="PR00344">
    <property type="entry name" value="BCTRLSENSOR"/>
</dbReference>
<dbReference type="Pfam" id="PF00989">
    <property type="entry name" value="PAS"/>
    <property type="match status" value="1"/>
</dbReference>
<dbReference type="RefSeq" id="WP_013559089.1">
    <property type="nucleotide sequence ID" value="NC_014960.1"/>
</dbReference>
<dbReference type="SMART" id="SM00387">
    <property type="entry name" value="HATPase_c"/>
    <property type="match status" value="1"/>
</dbReference>
<dbReference type="InterPro" id="IPR003594">
    <property type="entry name" value="HATPase_dom"/>
</dbReference>
<proteinExistence type="predicted"/>
<dbReference type="CDD" id="cd00130">
    <property type="entry name" value="PAS"/>
    <property type="match status" value="1"/>
</dbReference>
<keyword evidence="7 9" id="KW-0472">Membrane</keyword>
<dbReference type="Proteomes" id="UP000008922">
    <property type="component" value="Chromosome"/>
</dbReference>
<protein>
    <recommendedName>
        <fullName evidence="2">histidine kinase</fullName>
        <ecNumber evidence="2">2.7.13.3</ecNumber>
    </recommendedName>
</protein>
<dbReference type="InterPro" id="IPR000014">
    <property type="entry name" value="PAS"/>
</dbReference>
<reference evidence="12 13" key="1">
    <citation type="submission" date="2010-12" db="EMBL/GenBank/DDBJ databases">
        <title>Whole genome sequence of Anaerolinea thermophila UNI-1.</title>
        <authorList>
            <person name="Narita-Yamada S."/>
            <person name="Kishi E."/>
            <person name="Watanabe Y."/>
            <person name="Takasaki K."/>
            <person name="Ankai A."/>
            <person name="Oguchi A."/>
            <person name="Fukui S."/>
            <person name="Takahashi M."/>
            <person name="Yashiro I."/>
            <person name="Hosoyama A."/>
            <person name="Sekiguchi Y."/>
            <person name="Hanada S."/>
            <person name="Fujita N."/>
        </authorList>
    </citation>
    <scope>NUCLEOTIDE SEQUENCE [LARGE SCALE GENOMIC DNA]</scope>
    <source>
        <strain evidence="13">DSM 14523 / JCM 11388 / NBRC 100420 / UNI-1</strain>
    </source>
</reference>
<dbReference type="FunFam" id="3.30.565.10:FF:000006">
    <property type="entry name" value="Sensor histidine kinase WalK"/>
    <property type="match status" value="1"/>
</dbReference>
<dbReference type="STRING" id="926569.ANT_06600"/>
<evidence type="ECO:0000256" key="2">
    <source>
        <dbReference type="ARBA" id="ARBA00012438"/>
    </source>
</evidence>
<evidence type="ECO:0000256" key="9">
    <source>
        <dbReference type="SAM" id="Phobius"/>
    </source>
</evidence>
<dbReference type="Gene3D" id="3.30.565.10">
    <property type="entry name" value="Histidine kinase-like ATPase, C-terminal domain"/>
    <property type="match status" value="1"/>
</dbReference>
<evidence type="ECO:0000313" key="13">
    <source>
        <dbReference type="Proteomes" id="UP000008922"/>
    </source>
</evidence>
<dbReference type="PROSITE" id="PS50112">
    <property type="entry name" value="PAS"/>
    <property type="match status" value="1"/>
</dbReference>
<name>E8N1T9_ANATU</name>
<dbReference type="InterPro" id="IPR005467">
    <property type="entry name" value="His_kinase_dom"/>
</dbReference>
<evidence type="ECO:0000259" key="10">
    <source>
        <dbReference type="PROSITE" id="PS50109"/>
    </source>
</evidence>
<dbReference type="Gene3D" id="1.10.287.130">
    <property type="match status" value="1"/>
</dbReference>
<dbReference type="SMART" id="SM00065">
    <property type="entry name" value="GAF"/>
    <property type="match status" value="9"/>
</dbReference>
<dbReference type="GO" id="GO:0009927">
    <property type="term" value="F:histidine phosphotransfer kinase activity"/>
    <property type="evidence" value="ECO:0007669"/>
    <property type="project" value="TreeGrafter"/>
</dbReference>
<dbReference type="InterPro" id="IPR013767">
    <property type="entry name" value="PAS_fold"/>
</dbReference>
<sequence length="2319" mass="258413">MNALDLGLIFIITGLVFFGVVRLLAQTAPKMRPMPEGDLLKSPAGNGDEAVLVIEAGGRVRSLNARAREVFQLREDETPDLERLVRHARPVDAFMMLCAGQGRARFVLNGRFAEGSSYALTFQQEKLVLVSLRFPELTGLTEGGDQGLSSQTLQTFTELTRAMAASLDLEKTLTAVLEGVEKIVPADYLEIGVWDSEIRRFVFFQLNWVSSSERRLEQDPVVGTPGEGYTGYLFQERSPLLVSDVSRRMDVRPAEGRMPGMRSFLGLPLMAEGEFVGTLELGSRVVGAFREEDLGLIRLLGEQAALAIRNALLFREEKKRSSELSRLSQLTQAFGSMRDPKSLFARLVENVAQLIRVHVAGFLLYHEAQRILEAQVPFYGLPDQIVELYRVNVGINSPLENALLEQDVLLSEDASADTLWENLGLAFVAQAASLHETVLVPLQSGGRMLGYLQVSNRVEGGSFTQSELNLLMIVANQVASIIENALLVQQSRQRAQRAEALRQIVSLTSSAANLDEILQFSVQELARLLRAEVGAVFLMDQARTMLSLHRASFFGPPVEIPERATRLQVDDAQFPFTITESQEVLRVGLISDEVPIIPFYRHLLNLWKVRSVLAVPLVVRGLGVGELWFGNSGEDAFDALDVQLVATAAGQLAGAVEQIFLREQTDESLRRRVEQLISITRISRELSNSLDLDTTLKVIHSEAVRITGADCGSILFFDPKQPEEGLPVVRRVYGDAHSGELTALELRALETLQGVREEDFEREGITPPHAGVRSGLAVPILIRQVLGGVISLHGLRPGQFDENALEMAQSLAVQAAVALRNAVQFEDESRRSALLKRELDTLAELLEVSRFLRPDLPLEESLVAIGGAIRQATPFQVNVISVYEPSDGTLRRVCATGLTLEQWEELKSHVQPWESLRSLLRPEFRVGNVYFIPADRSPSIPADVHVLEFEQPTTDVGKDAWNPEDFLLVPLYDSAGNPLGLISVDMPSDGRRPDRPTFEALEIFGVQAGLMIESHRRVSMLEDRLSELEGERERLTRAAEAARLNMPVLLRRDLDHTLELQDLNRRIERIRASLEIAAQANAQDDAFAVLRTLAQGLLTRFALQVALIAERTPSGVRLIEVLGAVPEGCNVEALFGQRNPLRHLLQTGAEQGNALLVASLDASPDWHQSALLNGLEAKSFVGLYLPGRSGKRYGVLVVGRRTLGAFSEEDRRIFEQLARQVSTGLQNLQLLEETRRRLEEVNYLLDFSLKLSTLKPEEIFRSLVESVREVLPQAQAGWVGLFDAERAVITPQVASGYVDNEAALKTTYSLVSTTGLLGDTPRLLMLRVLRTGEPVRVAEVDFPTQYHLSPEDLLNYRQATRGRLPISCMMLPLRLADKVSGVLVLENFEQPDAFHEDDEALAYSFTQQAGLALENARLYQTVEMRATQLQNLTQTSSRLTSSLQREELVSQLLDLLGRVVPYDTATLWLREGNLLTVFSARGFEDDQSRLGISAAVEDSLLFREMIQTGAPIAVKDVRSDVRFPSLVPPDRLSWLGIPLIVKGEVIGLIACEKKEVGFYTDEYLQVATTFAGQAAVALENARLFEESVRRAAELDQRSQRLALLNRLSGELGQSLDIPYILRATGEHLREALRADVVAFVLVSPDGETSLELEEPVQPGVSLPVVLRDVPLLRHLKDTQGIFNSDHLAEEAYLGGWYDDYFKKRGIQSLLIVPLIAANTLHGWILLQKRETYRFAVAEIELARTVANQAAIAIQNARLFEETRSLTEFLEKRVEERTSELRREHQNSQTLLRVISELSTSLDMDLVLNRALGVINDSLGSNESLAFMLQSNGKSFRAGENLVATWESAGRKVALEREITMLVAKNRKALLLSDVLADSRWQIPAEETPTYRSVLAVPIIMGEEVLGALLLLHREVNYFHENQIPLAEATARQIGIAINNAELFNLIRDQSEHLGKMLREQQIEASRSRALLEAIADGVLVTDGEGKITLFNASAERILDLRAQEVIGRSLEQFSGLFGRSGANWVRTIRNWSKEPKSYGGEFFADQFDLDNGKVIAVHLAPVFWRSQFLGTVSIFRDITHEVQVDRMKSEFVANVSHELRTPMTSIKGYVEIMLLGATGELTPQQRHFLEIVKNNTERLGVLVNDLLDLSRIESGKITLNMTDLNLRLLAEEVMEYVSRRSQEEEKPMNFSLEVEENLPTVRGDEERIRQVITNLVVNGYNYTPENGHVWVRIFRNDGEVQVDVQDDGIGISIEDQERIFERFYRGEDPLVLKTAGTGLGLAVAKTIVTMHNGRIWFKSSGIRGEGSTFSFTLPLNPVE</sequence>
<keyword evidence="5 12" id="KW-0418">Kinase</keyword>
<dbReference type="FunFam" id="1.10.287.130:FF:000001">
    <property type="entry name" value="Two-component sensor histidine kinase"/>
    <property type="match status" value="1"/>
</dbReference>
<keyword evidence="8" id="KW-0175">Coiled coil</keyword>
<feature type="coiled-coil region" evidence="8">
    <location>
        <begin position="1011"/>
        <end position="1080"/>
    </location>
</feature>
<dbReference type="CDD" id="cd00082">
    <property type="entry name" value="HisKA"/>
    <property type="match status" value="1"/>
</dbReference>
<dbReference type="SUPFAM" id="SSF55874">
    <property type="entry name" value="ATPase domain of HSP90 chaperone/DNA topoisomerase II/histidine kinase"/>
    <property type="match status" value="1"/>
</dbReference>
<dbReference type="PANTHER" id="PTHR43047">
    <property type="entry name" value="TWO-COMPONENT HISTIDINE PROTEIN KINASE"/>
    <property type="match status" value="1"/>
</dbReference>
<dbReference type="SUPFAM" id="SSF55781">
    <property type="entry name" value="GAF domain-like"/>
    <property type="match status" value="10"/>
</dbReference>
<keyword evidence="9" id="KW-0812">Transmembrane</keyword>
<dbReference type="InterPro" id="IPR036890">
    <property type="entry name" value="HATPase_C_sf"/>
</dbReference>
<dbReference type="InterPro" id="IPR003018">
    <property type="entry name" value="GAF"/>
</dbReference>
<gene>
    <name evidence="12" type="ordered locus">ANT_06600</name>
</gene>